<dbReference type="EMBL" id="CP117880">
    <property type="protein sequence ID" value="WDF69059.1"/>
    <property type="molecule type" value="Genomic_DNA"/>
</dbReference>
<gene>
    <name evidence="4" type="ORF">PQ465_01470</name>
</gene>
<keyword evidence="5" id="KW-1185">Reference proteome</keyword>
<reference evidence="4 5" key="1">
    <citation type="submission" date="2023-02" db="EMBL/GenBank/DDBJ databases">
        <title>Genome sequence of Sphingobacterium sp. KACC 22765.</title>
        <authorList>
            <person name="Kim S."/>
            <person name="Heo J."/>
            <person name="Kwon S.-W."/>
        </authorList>
    </citation>
    <scope>NUCLEOTIDE SEQUENCE [LARGE SCALE GENOMIC DNA]</scope>
    <source>
        <strain evidence="4 5">KACC 22765</strain>
    </source>
</reference>
<proteinExistence type="predicted"/>
<keyword evidence="2" id="KW-0472">Membrane</keyword>
<evidence type="ECO:0000313" key="5">
    <source>
        <dbReference type="Proteomes" id="UP001221558"/>
    </source>
</evidence>
<organism evidence="4 5">
    <name type="scientific">Sphingobacterium oryzagri</name>
    <dbReference type="NCBI Taxonomy" id="3025669"/>
    <lineage>
        <taxon>Bacteria</taxon>
        <taxon>Pseudomonadati</taxon>
        <taxon>Bacteroidota</taxon>
        <taxon>Sphingobacteriia</taxon>
        <taxon>Sphingobacteriales</taxon>
        <taxon>Sphingobacteriaceae</taxon>
        <taxon>Sphingobacterium</taxon>
    </lineage>
</organism>
<accession>A0ABY7WNZ3</accession>
<feature type="chain" id="PRO_5046841152" description="tRNA (Guanine-N1)-methyltransferase" evidence="3">
    <location>
        <begin position="20"/>
        <end position="198"/>
    </location>
</feature>
<evidence type="ECO:0008006" key="6">
    <source>
        <dbReference type="Google" id="ProtNLM"/>
    </source>
</evidence>
<keyword evidence="1" id="KW-0175">Coiled coil</keyword>
<keyword evidence="3" id="KW-0732">Signal</keyword>
<evidence type="ECO:0000256" key="1">
    <source>
        <dbReference type="SAM" id="Coils"/>
    </source>
</evidence>
<keyword evidence="2" id="KW-1133">Transmembrane helix</keyword>
<evidence type="ECO:0000256" key="3">
    <source>
        <dbReference type="SAM" id="SignalP"/>
    </source>
</evidence>
<feature type="coiled-coil region" evidence="1">
    <location>
        <begin position="157"/>
        <end position="187"/>
    </location>
</feature>
<dbReference type="RefSeq" id="WP_274267787.1">
    <property type="nucleotide sequence ID" value="NZ_CP117880.1"/>
</dbReference>
<feature type="signal peptide" evidence="3">
    <location>
        <begin position="1"/>
        <end position="19"/>
    </location>
</feature>
<sequence length="198" mass="22526">MLKQFLLIAVTLCSLSLFGQNKPMLPYAIQKGTLNEQFTNLSNLSKSQNADFKLIRKTNLEIVRKNVLDSISVYQREIAELKTNSSSSVTTVKNLKDSVTTLDTELQAEKQKTDSIAFLGIDFAKGSYHTIVWAIIIVLAIAFLVTLASFRKAKVDTNEHKKTTEELQDELQTLRKKSMEKEQLLKRQLLDEQMKRNS</sequence>
<evidence type="ECO:0000313" key="4">
    <source>
        <dbReference type="EMBL" id="WDF69059.1"/>
    </source>
</evidence>
<feature type="coiled-coil region" evidence="1">
    <location>
        <begin position="64"/>
        <end position="112"/>
    </location>
</feature>
<keyword evidence="2" id="KW-0812">Transmembrane</keyword>
<feature type="transmembrane region" description="Helical" evidence="2">
    <location>
        <begin position="131"/>
        <end position="150"/>
    </location>
</feature>
<evidence type="ECO:0000256" key="2">
    <source>
        <dbReference type="SAM" id="Phobius"/>
    </source>
</evidence>
<protein>
    <recommendedName>
        <fullName evidence="6">tRNA (Guanine-N1)-methyltransferase</fullName>
    </recommendedName>
</protein>
<dbReference type="Proteomes" id="UP001221558">
    <property type="component" value="Chromosome"/>
</dbReference>
<name>A0ABY7WNZ3_9SPHI</name>